<dbReference type="PANTHER" id="PTHR10906">
    <property type="entry name" value="SECY/SEC61-ALPHA FAMILY MEMBER"/>
    <property type="match status" value="1"/>
</dbReference>
<organism evidence="15 16">
    <name type="scientific">Methanoliparum thermophilum</name>
    <dbReference type="NCBI Taxonomy" id="2491083"/>
    <lineage>
        <taxon>Archaea</taxon>
        <taxon>Methanobacteriati</taxon>
        <taxon>Methanobacteriota</taxon>
        <taxon>Candidatus Methanoliparia</taxon>
        <taxon>Candidatus Methanoliparales</taxon>
        <taxon>Candidatus Methanoliparaceae</taxon>
        <taxon>Candidatus Methanoliparum</taxon>
    </lineage>
</organism>
<evidence type="ECO:0000256" key="3">
    <source>
        <dbReference type="ARBA" id="ARBA00022448"/>
    </source>
</evidence>
<gene>
    <name evidence="10 15" type="primary">secY</name>
    <name evidence="15" type="ORF">EF806_01040</name>
</gene>
<comment type="similarity">
    <text evidence="2 10 13">Belongs to the SecY/SEC61-alpha family.</text>
</comment>
<dbReference type="SUPFAM" id="SSF103491">
    <property type="entry name" value="Preprotein translocase SecY subunit"/>
    <property type="match status" value="1"/>
</dbReference>
<dbReference type="InterPro" id="IPR030659">
    <property type="entry name" value="SecY_CS"/>
</dbReference>
<dbReference type="EMBL" id="RXIF01000002">
    <property type="protein sequence ID" value="RZN65506.1"/>
    <property type="molecule type" value="Genomic_DNA"/>
</dbReference>
<comment type="caution">
    <text evidence="15">The sequence shown here is derived from an EMBL/GenBank/DDBJ whole genome shotgun (WGS) entry which is preliminary data.</text>
</comment>
<feature type="transmembrane region" description="Helical" evidence="10">
    <location>
        <begin position="75"/>
        <end position="97"/>
    </location>
</feature>
<evidence type="ECO:0000256" key="10">
    <source>
        <dbReference type="HAMAP-Rule" id="MF_01465"/>
    </source>
</evidence>
<feature type="transmembrane region" description="Helical" evidence="10">
    <location>
        <begin position="281"/>
        <end position="303"/>
    </location>
</feature>
<evidence type="ECO:0000256" key="4">
    <source>
        <dbReference type="ARBA" id="ARBA00022475"/>
    </source>
</evidence>
<accession>A0A520KUC0</accession>
<comment type="function">
    <text evidence="10 11">The central subunit of the protein translocation channel SecYEG. Consists of two halves formed by TMs 1-5 and 6-10. These two domains form a lateral gate at the front which open onto the bilayer between TMs 2 and 7, and are clamped together by SecE at the back. The channel is closed by both a pore ring composed of hydrophobic SecY resides and a short helix (helix 2A) on the extracellular side of the membrane which forms a plug. The plug probably moves laterally to allow the channel to open. The ring and the pore may move independently.</text>
</comment>
<feature type="transmembrane region" description="Helical" evidence="10">
    <location>
        <begin position="151"/>
        <end position="171"/>
    </location>
</feature>
<sequence>MPETRFRSAVDSLFRIIPTVKKPIKHVHFRAKLGWTIGILIIYFVLMEIPMIGVSPESIDYFGSFRAIMGGSNGSIIHLGIGPIVMASIILQLLVGAKIINLNLGDPNDQRFYQGLQRILVIVMIVLESLPLLIGGVIMPDPDLVAILGRPTVLLLLFVQLFIGGILILYMDEVVSKWGIGSGISLFILAGVAQSLIIGLFNWQISAFTGFPAGFIPLWIELIKTGAITSVKNVMIDGQVLALISTILVFCIVVYFEGIRVEIPLSHQMVRGARGKYPIKLIYASVLPIILVSTLQVVIQMVGMQLWNSGIPLIGNNALIGMYSEVSPTEPIGGLMYYLNPINSPYDWVPSLVAERFQILGAIPPDGWQIVLRFVINAAFFIIGSIIFAIFWVEVSNMNSEAVANQIHRSGLQIPGFRRDPLLLKKRLDNYIPKITVLSGALIGGLAFFSSLFGLIGGVSGTGMLLAVGIAYRLYEEMASQQMMEMYPFMRGFFGEE</sequence>
<dbReference type="GO" id="GO:0005886">
    <property type="term" value="C:plasma membrane"/>
    <property type="evidence" value="ECO:0007669"/>
    <property type="project" value="UniProtKB-SubCell"/>
</dbReference>
<dbReference type="Pfam" id="PF00344">
    <property type="entry name" value="SecY"/>
    <property type="match status" value="1"/>
</dbReference>
<dbReference type="GO" id="GO:0065002">
    <property type="term" value="P:intracellular protein transmembrane transport"/>
    <property type="evidence" value="ECO:0007669"/>
    <property type="project" value="UniProtKB-UniRule"/>
</dbReference>
<comment type="subunit">
    <text evidence="10">Component of the Sec protein translocase complex. Heterotrimer consisting of alpha (SecY), beta (SecG) and gamma (SecE) subunits. The heterotrimers can form oligomers, although 1 heterotrimer is thought to be able to translocate proteins. Interacts with the ribosome. May interact with SecDF, and other proteins may be involved.</text>
</comment>
<dbReference type="NCBIfam" id="NF006341">
    <property type="entry name" value="PRK08568.1-5"/>
    <property type="match status" value="1"/>
</dbReference>
<dbReference type="Gene3D" id="1.10.3370.10">
    <property type="entry name" value="SecY subunit domain"/>
    <property type="match status" value="1"/>
</dbReference>
<keyword evidence="7 10" id="KW-1133">Transmembrane helix</keyword>
<comment type="subcellular location">
    <subcellularLocation>
        <location evidence="10">Cell membrane</location>
        <topology evidence="10">Multi-pass membrane protein</topology>
    </subcellularLocation>
    <subcellularLocation>
        <location evidence="1">Endomembrane system</location>
        <topology evidence="1">Multi-pass membrane protein</topology>
    </subcellularLocation>
    <subcellularLocation>
        <location evidence="12">Membrane</location>
        <topology evidence="12">Multi-pass membrane protein</topology>
    </subcellularLocation>
</comment>
<evidence type="ECO:0000256" key="13">
    <source>
        <dbReference type="RuleBase" id="RU004349"/>
    </source>
</evidence>
<comment type="caution">
    <text evidence="10">Lacks conserved residue(s) required for the propagation of feature annotation.</text>
</comment>
<dbReference type="PROSITE" id="PS00755">
    <property type="entry name" value="SECY_1"/>
    <property type="match status" value="1"/>
</dbReference>
<evidence type="ECO:0000313" key="16">
    <source>
        <dbReference type="Proteomes" id="UP000317158"/>
    </source>
</evidence>
<dbReference type="AlphaFoldDB" id="A0A520KUC0"/>
<dbReference type="NCBIfam" id="TIGR00967">
    <property type="entry name" value="3a0501s007"/>
    <property type="match status" value="1"/>
</dbReference>
<evidence type="ECO:0000256" key="11">
    <source>
        <dbReference type="RuleBase" id="RU000537"/>
    </source>
</evidence>
<keyword evidence="5 10" id="KW-0812">Transmembrane</keyword>
<dbReference type="InterPro" id="IPR019561">
    <property type="entry name" value="Translocon_Sec61/SecY_plug_dom"/>
</dbReference>
<evidence type="ECO:0000256" key="12">
    <source>
        <dbReference type="RuleBase" id="RU003484"/>
    </source>
</evidence>
<dbReference type="PIRSF" id="PIRSF004557">
    <property type="entry name" value="SecY"/>
    <property type="match status" value="1"/>
</dbReference>
<feature type="transmembrane region" description="Helical" evidence="10">
    <location>
        <begin position="370"/>
        <end position="393"/>
    </location>
</feature>
<keyword evidence="8 10" id="KW-0811">Translocation</keyword>
<evidence type="ECO:0000259" key="14">
    <source>
        <dbReference type="Pfam" id="PF10559"/>
    </source>
</evidence>
<dbReference type="HAMAP" id="MF_01465">
    <property type="entry name" value="SecY"/>
    <property type="match status" value="1"/>
</dbReference>
<keyword evidence="6 10" id="KW-0653">Protein transport</keyword>
<evidence type="ECO:0000313" key="15">
    <source>
        <dbReference type="EMBL" id="RZN65506.1"/>
    </source>
</evidence>
<dbReference type="Proteomes" id="UP000317158">
    <property type="component" value="Unassembled WGS sequence"/>
</dbReference>
<dbReference type="GO" id="GO:0012505">
    <property type="term" value="C:endomembrane system"/>
    <property type="evidence" value="ECO:0007669"/>
    <property type="project" value="UniProtKB-SubCell"/>
</dbReference>
<protein>
    <recommendedName>
        <fullName evidence="10 11">Protein translocase subunit SecY</fullName>
    </recommendedName>
    <alternativeName>
        <fullName evidence="10">Protein transport protein SEC61 subunit alpha homolog</fullName>
    </alternativeName>
</protein>
<dbReference type="InterPro" id="IPR023201">
    <property type="entry name" value="SecY_dom_sf"/>
</dbReference>
<keyword evidence="9 10" id="KW-0472">Membrane</keyword>
<feature type="transmembrane region" description="Helical" evidence="10">
    <location>
        <begin position="118"/>
        <end position="139"/>
    </location>
</feature>
<dbReference type="GO" id="GO:0006605">
    <property type="term" value="P:protein targeting"/>
    <property type="evidence" value="ECO:0007669"/>
    <property type="project" value="UniProtKB-UniRule"/>
</dbReference>
<evidence type="ECO:0000256" key="9">
    <source>
        <dbReference type="ARBA" id="ARBA00023136"/>
    </source>
</evidence>
<evidence type="ECO:0000256" key="2">
    <source>
        <dbReference type="ARBA" id="ARBA00005751"/>
    </source>
</evidence>
<evidence type="ECO:0000256" key="5">
    <source>
        <dbReference type="ARBA" id="ARBA00022692"/>
    </source>
</evidence>
<proteinExistence type="inferred from homology"/>
<feature type="transmembrane region" description="Helical" evidence="10">
    <location>
        <begin position="431"/>
        <end position="449"/>
    </location>
</feature>
<reference evidence="15 16" key="1">
    <citation type="journal article" date="2019" name="Nat. Microbiol.">
        <title>Wide diversity of methane and short-chain alkane metabolisms in uncultured archaea.</title>
        <authorList>
            <person name="Borrel G."/>
            <person name="Adam P.S."/>
            <person name="McKay L.J."/>
            <person name="Chen L.X."/>
            <person name="Sierra-Garcia I.N."/>
            <person name="Sieber C.M."/>
            <person name="Letourneur Q."/>
            <person name="Ghozlane A."/>
            <person name="Andersen G.L."/>
            <person name="Li W.J."/>
            <person name="Hallam S.J."/>
            <person name="Muyzer G."/>
            <person name="de Oliveira V.M."/>
            <person name="Inskeep W.P."/>
            <person name="Banfield J.F."/>
            <person name="Gribaldo S."/>
        </authorList>
    </citation>
    <scope>NUCLEOTIDE SEQUENCE [LARGE SCALE GENOMIC DNA]</scope>
    <source>
        <strain evidence="15">NM1a</strain>
    </source>
</reference>
<dbReference type="Pfam" id="PF10559">
    <property type="entry name" value="Plug_translocon"/>
    <property type="match status" value="1"/>
</dbReference>
<keyword evidence="4 10" id="KW-1003">Cell membrane</keyword>
<feature type="transmembrane region" description="Helical" evidence="10">
    <location>
        <begin position="33"/>
        <end position="55"/>
    </location>
</feature>
<keyword evidence="3 10" id="KW-0813">Transport</keyword>
<evidence type="ECO:0000256" key="7">
    <source>
        <dbReference type="ARBA" id="ARBA00022989"/>
    </source>
</evidence>
<evidence type="ECO:0000256" key="8">
    <source>
        <dbReference type="ARBA" id="ARBA00023010"/>
    </source>
</evidence>
<feature type="domain" description="Translocon Sec61/SecY plug" evidence="14">
    <location>
        <begin position="41"/>
        <end position="74"/>
    </location>
</feature>
<feature type="transmembrane region" description="Helical" evidence="10">
    <location>
        <begin position="183"/>
        <end position="205"/>
    </location>
</feature>
<dbReference type="PRINTS" id="PR00303">
    <property type="entry name" value="SECYTRNLCASE"/>
</dbReference>
<name>A0A520KUC0_METT2</name>
<dbReference type="InterPro" id="IPR002208">
    <property type="entry name" value="SecY/SEC61-alpha"/>
</dbReference>
<feature type="transmembrane region" description="Helical" evidence="10">
    <location>
        <begin position="240"/>
        <end position="260"/>
    </location>
</feature>
<evidence type="ECO:0000256" key="6">
    <source>
        <dbReference type="ARBA" id="ARBA00022927"/>
    </source>
</evidence>
<evidence type="ECO:0000256" key="1">
    <source>
        <dbReference type="ARBA" id="ARBA00004127"/>
    </source>
</evidence>
<dbReference type="PROSITE" id="PS00756">
    <property type="entry name" value="SECY_2"/>
    <property type="match status" value="1"/>
</dbReference>
<dbReference type="InterPro" id="IPR026593">
    <property type="entry name" value="SecY"/>
</dbReference>